<accession>A0A194S5Q7</accession>
<dbReference type="PANTHER" id="PTHR31274:SF1">
    <property type="entry name" value="AGL149CP"/>
    <property type="match status" value="1"/>
</dbReference>
<dbReference type="STRING" id="578459.A0A194S5Q7"/>
<feature type="transmembrane region" description="Helical" evidence="6">
    <location>
        <begin position="20"/>
        <end position="38"/>
    </location>
</feature>
<evidence type="ECO:0000256" key="1">
    <source>
        <dbReference type="ARBA" id="ARBA00004141"/>
    </source>
</evidence>
<feature type="transmembrane region" description="Helical" evidence="6">
    <location>
        <begin position="50"/>
        <end position="69"/>
    </location>
</feature>
<feature type="transmembrane region" description="Helical" evidence="6">
    <location>
        <begin position="489"/>
        <end position="513"/>
    </location>
</feature>
<evidence type="ECO:0008006" key="9">
    <source>
        <dbReference type="Google" id="ProtNLM"/>
    </source>
</evidence>
<feature type="region of interest" description="Disordered" evidence="5">
    <location>
        <begin position="211"/>
        <end position="246"/>
    </location>
</feature>
<feature type="compositionally biased region" description="Basic and acidic residues" evidence="5">
    <location>
        <begin position="211"/>
        <end position="244"/>
    </location>
</feature>
<evidence type="ECO:0000256" key="2">
    <source>
        <dbReference type="ARBA" id="ARBA00022692"/>
    </source>
</evidence>
<organism evidence="7 8">
    <name type="scientific">Rhodotorula graminis (strain WP1)</name>
    <dbReference type="NCBI Taxonomy" id="578459"/>
    <lineage>
        <taxon>Eukaryota</taxon>
        <taxon>Fungi</taxon>
        <taxon>Dikarya</taxon>
        <taxon>Basidiomycota</taxon>
        <taxon>Pucciniomycotina</taxon>
        <taxon>Microbotryomycetes</taxon>
        <taxon>Sporidiobolales</taxon>
        <taxon>Sporidiobolaceae</taxon>
        <taxon>Rhodotorula</taxon>
    </lineage>
</organism>
<proteinExistence type="predicted"/>
<dbReference type="PANTHER" id="PTHR31274">
    <property type="entry name" value="PROTEIN ECM3"/>
    <property type="match status" value="1"/>
</dbReference>
<feature type="transmembrane region" description="Helical" evidence="6">
    <location>
        <begin position="75"/>
        <end position="97"/>
    </location>
</feature>
<feature type="transmembrane region" description="Helical" evidence="6">
    <location>
        <begin position="338"/>
        <end position="357"/>
    </location>
</feature>
<evidence type="ECO:0000313" key="8">
    <source>
        <dbReference type="Proteomes" id="UP000053890"/>
    </source>
</evidence>
<feature type="transmembrane region" description="Helical" evidence="6">
    <location>
        <begin position="145"/>
        <end position="164"/>
    </location>
</feature>
<dbReference type="EMBL" id="KQ474079">
    <property type="protein sequence ID" value="KPV74756.1"/>
    <property type="molecule type" value="Genomic_DNA"/>
</dbReference>
<dbReference type="InterPro" id="IPR040254">
    <property type="entry name" value="Ecm3-like"/>
</dbReference>
<evidence type="ECO:0000256" key="3">
    <source>
        <dbReference type="ARBA" id="ARBA00022989"/>
    </source>
</evidence>
<keyword evidence="4 6" id="KW-0472">Membrane</keyword>
<dbReference type="OMA" id="WQHVVAV"/>
<evidence type="ECO:0000313" key="7">
    <source>
        <dbReference type="EMBL" id="KPV74756.1"/>
    </source>
</evidence>
<reference evidence="7 8" key="1">
    <citation type="journal article" date="2015" name="Front. Microbiol.">
        <title>Genome sequence of the plant growth promoting endophytic yeast Rhodotorula graminis WP1.</title>
        <authorList>
            <person name="Firrincieli A."/>
            <person name="Otillar R."/>
            <person name="Salamov A."/>
            <person name="Schmutz J."/>
            <person name="Khan Z."/>
            <person name="Redman R.S."/>
            <person name="Fleck N.D."/>
            <person name="Lindquist E."/>
            <person name="Grigoriev I.V."/>
            <person name="Doty S.L."/>
        </authorList>
    </citation>
    <scope>NUCLEOTIDE SEQUENCE [LARGE SCALE GENOMIC DNA]</scope>
    <source>
        <strain evidence="7 8">WP1</strain>
    </source>
</reference>
<protein>
    <recommendedName>
        <fullName evidence="9">Auxin efflux carrier</fullName>
    </recommendedName>
</protein>
<dbReference type="InterPro" id="IPR004776">
    <property type="entry name" value="Mem_transp_PIN-like"/>
</dbReference>
<dbReference type="Proteomes" id="UP000053890">
    <property type="component" value="Unassembled WGS sequence"/>
</dbReference>
<dbReference type="RefSeq" id="XP_018270805.1">
    <property type="nucleotide sequence ID" value="XM_018416966.1"/>
</dbReference>
<name>A0A194S5Q7_RHOGW</name>
<gene>
    <name evidence="7" type="ORF">RHOBADRAFT_53703</name>
</gene>
<keyword evidence="2 6" id="KW-0812">Transmembrane</keyword>
<dbReference type="OrthoDB" id="435607at2759"/>
<evidence type="ECO:0000256" key="4">
    <source>
        <dbReference type="ARBA" id="ARBA00023136"/>
    </source>
</evidence>
<keyword evidence="8" id="KW-1185">Reference proteome</keyword>
<dbReference type="GO" id="GO:0016020">
    <property type="term" value="C:membrane"/>
    <property type="evidence" value="ECO:0007669"/>
    <property type="project" value="UniProtKB-SubCell"/>
</dbReference>
<sequence length="517" mass="56060">MSSTEIPDVGTLVFLSFKPLVRVLVPAGVGFALQRAGVLPGDATRSSSVLLVNFFLPCLLFSKIVPAFTPDNVPAIGPIILVAFFYQALPFVLGFFARAITPTPRRFRWGVISSCMYGNWGDLPSAVVLSITSTRPFNPSTDGDLALAYVAIFILVTYISYFPLQGIRILQIDYRRPVDAALELRYEEGEFGTVRKYLNRLLRGMPMAHELEEERERRDKREDKLDKEGRAAREDDVGGDERAVGLDSPVRPRMATCATQTGREADDGGISPALLAPPARHLDQYGTGFPILEPVPSDVARSHHSAAPTSPSMHPRAGVRIAHGIWVLIRPIFQSPPCVALLSALIISLVPSLRALFVPPKDGASFHPTAPDGDPPLAVLYDTAKFVGGASIPTGLVVLGASMGKLQVPRPIGRLPLASIVSMSAIRLVIQPIVGFYLVRALVRCGMVSADNKVLRFVMVTLSCVPTATLQVTYSILFAPPGQPNNSELVAAHLILQYIVWAFSSVILTAFSLNDIF</sequence>
<comment type="subcellular location">
    <subcellularLocation>
        <location evidence="1">Membrane</location>
        <topology evidence="1">Multi-pass membrane protein</topology>
    </subcellularLocation>
</comment>
<feature type="transmembrane region" description="Helical" evidence="6">
    <location>
        <begin position="109"/>
        <end position="133"/>
    </location>
</feature>
<feature type="transmembrane region" description="Helical" evidence="6">
    <location>
        <begin position="454"/>
        <end position="477"/>
    </location>
</feature>
<keyword evidence="3 6" id="KW-1133">Transmembrane helix</keyword>
<dbReference type="Pfam" id="PF03547">
    <property type="entry name" value="Mem_trans"/>
    <property type="match status" value="1"/>
</dbReference>
<evidence type="ECO:0000256" key="6">
    <source>
        <dbReference type="SAM" id="Phobius"/>
    </source>
</evidence>
<dbReference type="AlphaFoldDB" id="A0A194S5Q7"/>
<evidence type="ECO:0000256" key="5">
    <source>
        <dbReference type="SAM" id="MobiDB-lite"/>
    </source>
</evidence>
<dbReference type="GeneID" id="28977414"/>
<dbReference type="GO" id="GO:0055085">
    <property type="term" value="P:transmembrane transport"/>
    <property type="evidence" value="ECO:0007669"/>
    <property type="project" value="InterPro"/>
</dbReference>